<evidence type="ECO:0000313" key="2">
    <source>
        <dbReference type="EMBL" id="PNG25547.1"/>
    </source>
</evidence>
<evidence type="ECO:0000313" key="3">
    <source>
        <dbReference type="Proteomes" id="UP000236286"/>
    </source>
</evidence>
<dbReference type="EMBL" id="PDZR01000014">
    <property type="protein sequence ID" value="PNG25547.1"/>
    <property type="molecule type" value="Genomic_DNA"/>
</dbReference>
<dbReference type="RefSeq" id="WP_102844093.1">
    <property type="nucleotide sequence ID" value="NZ_PDZR01000014.1"/>
</dbReference>
<gene>
    <name evidence="2" type="ORF">CR492_12505</name>
</gene>
<dbReference type="InterPro" id="IPR002881">
    <property type="entry name" value="DUF58"/>
</dbReference>
<dbReference type="OrthoDB" id="9794556at2"/>
<name>A0A2J7TFI6_METSI</name>
<feature type="domain" description="DUF58" evidence="1">
    <location>
        <begin position="62"/>
        <end position="272"/>
    </location>
</feature>
<accession>A0A2J7TFI6</accession>
<dbReference type="Proteomes" id="UP000236286">
    <property type="component" value="Unassembled WGS sequence"/>
</dbReference>
<evidence type="ECO:0000259" key="1">
    <source>
        <dbReference type="Pfam" id="PF01882"/>
    </source>
</evidence>
<comment type="caution">
    <text evidence="2">The sequence shown here is derived from an EMBL/GenBank/DDBJ whole genome shotgun (WGS) entry which is preliminary data.</text>
</comment>
<reference evidence="2 3" key="1">
    <citation type="submission" date="2017-10" db="EMBL/GenBank/DDBJ databases">
        <title>Genome announcement of Methylocella silvestris TVC from permafrost.</title>
        <authorList>
            <person name="Wang J."/>
            <person name="Geng K."/>
            <person name="Ul-Haque F."/>
            <person name="Crombie A.T."/>
            <person name="Street L.E."/>
            <person name="Wookey P.A."/>
            <person name="Murrell J.C."/>
            <person name="Pratscher J."/>
        </authorList>
    </citation>
    <scope>NUCLEOTIDE SEQUENCE [LARGE SCALE GENOMIC DNA]</scope>
    <source>
        <strain evidence="2 3">TVC</strain>
    </source>
</reference>
<dbReference type="Pfam" id="PF01882">
    <property type="entry name" value="DUF58"/>
    <property type="match status" value="1"/>
</dbReference>
<proteinExistence type="predicted"/>
<dbReference type="PANTHER" id="PTHR33608">
    <property type="entry name" value="BLL2464 PROTEIN"/>
    <property type="match status" value="1"/>
</dbReference>
<dbReference type="AlphaFoldDB" id="A0A2J7TFI6"/>
<protein>
    <submittedName>
        <fullName evidence="2">DUF58 domain-containing protein</fullName>
    </submittedName>
</protein>
<organism evidence="2 3">
    <name type="scientific">Methylocella silvestris</name>
    <dbReference type="NCBI Taxonomy" id="199596"/>
    <lineage>
        <taxon>Bacteria</taxon>
        <taxon>Pseudomonadati</taxon>
        <taxon>Pseudomonadota</taxon>
        <taxon>Alphaproteobacteria</taxon>
        <taxon>Hyphomicrobiales</taxon>
        <taxon>Beijerinckiaceae</taxon>
        <taxon>Methylocella</taxon>
    </lineage>
</organism>
<sequence>MPLVRLLTGDESRPGAGRQEEALTLSQRFPGLVVAARDVAASVLQGVHGRRRAGSGETFWQFRPFVAGESRGRIDWRRSARDDRLYVREREWEAAHTVMLWIDRSASMRFVSKLALQAKIDRALVLGLAAADLLVQGGERVGLLGLTRPLAARNIVERFGEVLLNEFRIREKNGKASEAEELPAAEVLPRNSQAVLIGDFLSAPQDIAATIETLGALGARGHLVMIADPVEETFPFAGNTEFIDVDSSARLRVGQAESFRADYIRRLNAHREAIRAAARARGWTLMLHRTDRPATEALLGLRMQLEANLLNAAAGRAL</sequence>
<dbReference type="PANTHER" id="PTHR33608:SF6">
    <property type="entry name" value="BLL2464 PROTEIN"/>
    <property type="match status" value="1"/>
</dbReference>